<dbReference type="PANTHER" id="PTHR34297">
    <property type="entry name" value="HYPOTHETICAL CYTOSOLIC PROTEIN-RELATED"/>
    <property type="match status" value="1"/>
</dbReference>
<gene>
    <name evidence="2" type="ORF">LY60_02250</name>
</gene>
<proteinExistence type="inferred from homology"/>
<organism evidence="2 3">
    <name type="scientific">Sedimentibacter saalensis</name>
    <dbReference type="NCBI Taxonomy" id="130788"/>
    <lineage>
        <taxon>Bacteria</taxon>
        <taxon>Bacillati</taxon>
        <taxon>Bacillota</taxon>
        <taxon>Tissierellia</taxon>
        <taxon>Sedimentibacter</taxon>
    </lineage>
</organism>
<keyword evidence="3" id="KW-1185">Reference proteome</keyword>
<dbReference type="OrthoDB" id="9791482at2"/>
<reference evidence="2 3" key="1">
    <citation type="submission" date="2019-07" db="EMBL/GenBank/DDBJ databases">
        <title>Genomic Encyclopedia of Type Strains, Phase I: the one thousand microbial genomes (KMG-I) project.</title>
        <authorList>
            <person name="Kyrpides N."/>
        </authorList>
    </citation>
    <scope>NUCLEOTIDE SEQUENCE [LARGE SCALE GENOMIC DNA]</scope>
    <source>
        <strain evidence="2 3">DSM 13558</strain>
    </source>
</reference>
<protein>
    <submittedName>
        <fullName evidence="2">Putative alkaline shock family protein YloU</fullName>
    </submittedName>
</protein>
<accession>A0A562J9X9</accession>
<dbReference type="InterPro" id="IPR005531">
    <property type="entry name" value="Asp23"/>
</dbReference>
<evidence type="ECO:0000313" key="3">
    <source>
        <dbReference type="Proteomes" id="UP000315343"/>
    </source>
</evidence>
<dbReference type="PANTHER" id="PTHR34297:SF2">
    <property type="entry name" value="ASP23_GLS24 FAMILY ENVELOPE STRESS RESPONSE PROTEIN"/>
    <property type="match status" value="1"/>
</dbReference>
<comment type="caution">
    <text evidence="2">The sequence shown here is derived from an EMBL/GenBank/DDBJ whole genome shotgun (WGS) entry which is preliminary data.</text>
</comment>
<sequence>MSVNMSNENGNIIIDDQVFATLAGLAAMECYGVVGMASKNATEGIFELLKREQLTKGIKVTAAEDKINIDLYIVLQYGVKISVVADNIISRIKYSVENFSGVFVNNVNIFVQGVRVQK</sequence>
<dbReference type="RefSeq" id="WP_019228501.1">
    <property type="nucleotide sequence ID" value="NZ_DAMBUX010000001.1"/>
</dbReference>
<dbReference type="Pfam" id="PF03780">
    <property type="entry name" value="Asp23"/>
    <property type="match status" value="1"/>
</dbReference>
<evidence type="ECO:0000256" key="1">
    <source>
        <dbReference type="ARBA" id="ARBA00005721"/>
    </source>
</evidence>
<dbReference type="AlphaFoldDB" id="A0A562J9X9"/>
<dbReference type="Proteomes" id="UP000315343">
    <property type="component" value="Unassembled WGS sequence"/>
</dbReference>
<evidence type="ECO:0000313" key="2">
    <source>
        <dbReference type="EMBL" id="TWH79930.1"/>
    </source>
</evidence>
<comment type="similarity">
    <text evidence="1">Belongs to the asp23 family.</text>
</comment>
<dbReference type="EMBL" id="VLKH01000005">
    <property type="protein sequence ID" value="TWH79930.1"/>
    <property type="molecule type" value="Genomic_DNA"/>
</dbReference>
<name>A0A562J9X9_9FIRM</name>